<dbReference type="AlphaFoldDB" id="A0A9K3HWM4"/>
<sequence length="385" mass="43028">MPGTDKPESSDSSSKPNLLHPAYSVTNIQSKIRTLDGTTVTYSAWVKIFKLHAVAYKVSAHIDGTAAPSKTDPTYDSWLELDALVLQWIWSTVSDDLLPRVMDSDGTARGAWVKLEKIYLSNKKARAAALETKFVNLTLAACSSLDDYCRKLKDLANQLEDVDQQISESRLVLQLVHGLPQEFDTTASLINSTNADWDQARSMLTDELIRIEARKSNSSSVLVATGPSNRSSQQQPSQQQPQSWSQQQPPAWSSQQQQPQNFHRSRGRGRGSWNRNRGGRGGRDSGRNQSYSPWPTQPPQYPTWACGMFYHVPTLHNRPGQTLALTHLTTQVLLHLQPTGRQTQALRPHLPTTRLISNQPAMDSRPHLLVSTHLTQQSCKQHLTP</sequence>
<evidence type="ECO:0000256" key="2">
    <source>
        <dbReference type="SAM" id="MobiDB-lite"/>
    </source>
</evidence>
<feature type="compositionally biased region" description="Polar residues" evidence="2">
    <location>
        <begin position="219"/>
        <end position="230"/>
    </location>
</feature>
<dbReference type="Proteomes" id="UP000215914">
    <property type="component" value="Unassembled WGS sequence"/>
</dbReference>
<reference evidence="3" key="1">
    <citation type="journal article" date="2017" name="Nature">
        <title>The sunflower genome provides insights into oil metabolism, flowering and Asterid evolution.</title>
        <authorList>
            <person name="Badouin H."/>
            <person name="Gouzy J."/>
            <person name="Grassa C.J."/>
            <person name="Murat F."/>
            <person name="Staton S.E."/>
            <person name="Cottret L."/>
            <person name="Lelandais-Briere C."/>
            <person name="Owens G.L."/>
            <person name="Carrere S."/>
            <person name="Mayjonade B."/>
            <person name="Legrand L."/>
            <person name="Gill N."/>
            <person name="Kane N.C."/>
            <person name="Bowers J.E."/>
            <person name="Hubner S."/>
            <person name="Bellec A."/>
            <person name="Berard A."/>
            <person name="Berges H."/>
            <person name="Blanchet N."/>
            <person name="Boniface M.C."/>
            <person name="Brunel D."/>
            <person name="Catrice O."/>
            <person name="Chaidir N."/>
            <person name="Claudel C."/>
            <person name="Donnadieu C."/>
            <person name="Faraut T."/>
            <person name="Fievet G."/>
            <person name="Helmstetter N."/>
            <person name="King M."/>
            <person name="Knapp S.J."/>
            <person name="Lai Z."/>
            <person name="Le Paslier M.C."/>
            <person name="Lippi Y."/>
            <person name="Lorenzon L."/>
            <person name="Mandel J.R."/>
            <person name="Marage G."/>
            <person name="Marchand G."/>
            <person name="Marquand E."/>
            <person name="Bret-Mestries E."/>
            <person name="Morien E."/>
            <person name="Nambeesan S."/>
            <person name="Nguyen T."/>
            <person name="Pegot-Espagnet P."/>
            <person name="Pouilly N."/>
            <person name="Raftis F."/>
            <person name="Sallet E."/>
            <person name="Schiex T."/>
            <person name="Thomas J."/>
            <person name="Vandecasteele C."/>
            <person name="Vares D."/>
            <person name="Vear F."/>
            <person name="Vautrin S."/>
            <person name="Crespi M."/>
            <person name="Mangin B."/>
            <person name="Burke J.M."/>
            <person name="Salse J."/>
            <person name="Munos S."/>
            <person name="Vincourt P."/>
            <person name="Rieseberg L.H."/>
            <person name="Langlade N.B."/>
        </authorList>
    </citation>
    <scope>NUCLEOTIDE SEQUENCE</scope>
    <source>
        <tissue evidence="3">Leaves</tissue>
    </source>
</reference>
<name>A0A9K3HWM4_HELAN</name>
<protein>
    <submittedName>
        <fullName evidence="3">RNA-directed DNA polymerase</fullName>
        <ecNumber evidence="3">2.7.7.49</ecNumber>
    </submittedName>
</protein>
<organism evidence="3 4">
    <name type="scientific">Helianthus annuus</name>
    <name type="common">Common sunflower</name>
    <dbReference type="NCBI Taxonomy" id="4232"/>
    <lineage>
        <taxon>Eukaryota</taxon>
        <taxon>Viridiplantae</taxon>
        <taxon>Streptophyta</taxon>
        <taxon>Embryophyta</taxon>
        <taxon>Tracheophyta</taxon>
        <taxon>Spermatophyta</taxon>
        <taxon>Magnoliopsida</taxon>
        <taxon>eudicotyledons</taxon>
        <taxon>Gunneridae</taxon>
        <taxon>Pentapetalae</taxon>
        <taxon>asterids</taxon>
        <taxon>campanulids</taxon>
        <taxon>Asterales</taxon>
        <taxon>Asteraceae</taxon>
        <taxon>Asteroideae</taxon>
        <taxon>Heliantheae alliance</taxon>
        <taxon>Heliantheae</taxon>
        <taxon>Helianthus</taxon>
    </lineage>
</organism>
<evidence type="ECO:0000313" key="4">
    <source>
        <dbReference type="Proteomes" id="UP000215914"/>
    </source>
</evidence>
<dbReference type="PANTHER" id="PTHR47481:SF40">
    <property type="entry name" value="RETROTRANSPOSON GAG DOMAIN-CONTAINING PROTEIN"/>
    <property type="match status" value="1"/>
</dbReference>
<dbReference type="EC" id="2.7.7.49" evidence="3"/>
<reference evidence="3" key="2">
    <citation type="submission" date="2020-06" db="EMBL/GenBank/DDBJ databases">
        <title>Helianthus annuus Genome sequencing and assembly Release 2.</title>
        <authorList>
            <person name="Gouzy J."/>
            <person name="Langlade N."/>
            <person name="Munos S."/>
        </authorList>
    </citation>
    <scope>NUCLEOTIDE SEQUENCE</scope>
    <source>
        <tissue evidence="3">Leaves</tissue>
    </source>
</reference>
<keyword evidence="3" id="KW-0548">Nucleotidyltransferase</keyword>
<dbReference type="Gramene" id="mRNA:HanXRQr2_Chr10g0434311">
    <property type="protein sequence ID" value="CDS:HanXRQr2_Chr10g0434311.1"/>
    <property type="gene ID" value="HanXRQr2_Chr10g0434311"/>
</dbReference>
<keyword evidence="4" id="KW-1185">Reference proteome</keyword>
<dbReference type="PANTHER" id="PTHR47481">
    <property type="match status" value="1"/>
</dbReference>
<accession>A0A9K3HWM4</accession>
<comment type="caution">
    <text evidence="3">The sequence shown here is derived from an EMBL/GenBank/DDBJ whole genome shotgun (WGS) entry which is preliminary data.</text>
</comment>
<keyword evidence="3" id="KW-0695">RNA-directed DNA polymerase</keyword>
<dbReference type="GO" id="GO:0003964">
    <property type="term" value="F:RNA-directed DNA polymerase activity"/>
    <property type="evidence" value="ECO:0007669"/>
    <property type="project" value="UniProtKB-KW"/>
</dbReference>
<feature type="region of interest" description="Disordered" evidence="2">
    <location>
        <begin position="219"/>
        <end position="296"/>
    </location>
</feature>
<proteinExistence type="predicted"/>
<feature type="coiled-coil region" evidence="1">
    <location>
        <begin position="145"/>
        <end position="172"/>
    </location>
</feature>
<dbReference type="Pfam" id="PF14223">
    <property type="entry name" value="Retrotran_gag_2"/>
    <property type="match status" value="1"/>
</dbReference>
<keyword evidence="3" id="KW-0808">Transferase</keyword>
<gene>
    <name evidence="3" type="ORF">HanXRQr2_Chr10g0434311</name>
</gene>
<keyword evidence="1" id="KW-0175">Coiled coil</keyword>
<evidence type="ECO:0000256" key="1">
    <source>
        <dbReference type="SAM" id="Coils"/>
    </source>
</evidence>
<feature type="compositionally biased region" description="Low complexity" evidence="2">
    <location>
        <begin position="231"/>
        <end position="260"/>
    </location>
</feature>
<dbReference type="EMBL" id="MNCJ02000325">
    <property type="protein sequence ID" value="KAF5785906.1"/>
    <property type="molecule type" value="Genomic_DNA"/>
</dbReference>
<evidence type="ECO:0000313" key="3">
    <source>
        <dbReference type="EMBL" id="KAF5785906.1"/>
    </source>
</evidence>